<evidence type="ECO:0008006" key="4">
    <source>
        <dbReference type="Google" id="ProtNLM"/>
    </source>
</evidence>
<keyword evidence="1" id="KW-0472">Membrane</keyword>
<keyword evidence="1" id="KW-0812">Transmembrane</keyword>
<dbReference type="Proteomes" id="UP000295673">
    <property type="component" value="Unassembled WGS sequence"/>
</dbReference>
<evidence type="ECO:0000256" key="1">
    <source>
        <dbReference type="SAM" id="Phobius"/>
    </source>
</evidence>
<feature type="transmembrane region" description="Helical" evidence="1">
    <location>
        <begin position="42"/>
        <end position="67"/>
    </location>
</feature>
<accession>A0A4R1N1Y8</accession>
<dbReference type="EMBL" id="SMGR01000003">
    <property type="protein sequence ID" value="TCL00371.1"/>
    <property type="molecule type" value="Genomic_DNA"/>
</dbReference>
<name>A0A4R1N1Y8_9RHOB</name>
<keyword evidence="1" id="KW-1133">Transmembrane helix</keyword>
<evidence type="ECO:0000313" key="2">
    <source>
        <dbReference type="EMBL" id="TCL00371.1"/>
    </source>
</evidence>
<reference evidence="2 3" key="1">
    <citation type="submission" date="2019-03" db="EMBL/GenBank/DDBJ databases">
        <title>Genomic Encyclopedia of Archaeal and Bacterial Type Strains, Phase II (KMG-II): from individual species to whole genera.</title>
        <authorList>
            <person name="Goeker M."/>
        </authorList>
    </citation>
    <scope>NUCLEOTIDE SEQUENCE [LARGE SCALE GENOMIC DNA]</scope>
    <source>
        <strain evidence="2 3">DSM 26433</strain>
    </source>
</reference>
<dbReference type="RefSeq" id="WP_132861157.1">
    <property type="nucleotide sequence ID" value="NZ_SMGR01000003.1"/>
</dbReference>
<evidence type="ECO:0000313" key="3">
    <source>
        <dbReference type="Proteomes" id="UP000295673"/>
    </source>
</evidence>
<proteinExistence type="predicted"/>
<dbReference type="AlphaFoldDB" id="A0A4R1N1Y8"/>
<dbReference type="OrthoDB" id="9829829at2"/>
<keyword evidence="3" id="KW-1185">Reference proteome</keyword>
<feature type="transmembrane region" description="Helical" evidence="1">
    <location>
        <begin position="12"/>
        <end position="30"/>
    </location>
</feature>
<sequence>MLEQEVKFSPRDILVCGSSYCFWLLVGWFWTWLFLGANSFNALLFLVCLAIVFGLSAIPPAFLGSYLRRLSEQRKREETSNSENAALCESHRVFEKSKKRLVAEFSKLGFAIGMIGATARAFYTNFFGGAA</sequence>
<gene>
    <name evidence="2" type="ORF">BXY66_3012</name>
</gene>
<feature type="transmembrane region" description="Helical" evidence="1">
    <location>
        <begin position="101"/>
        <end position="123"/>
    </location>
</feature>
<organism evidence="2 3">
    <name type="scientific">Shimia isoporae</name>
    <dbReference type="NCBI Taxonomy" id="647720"/>
    <lineage>
        <taxon>Bacteria</taxon>
        <taxon>Pseudomonadati</taxon>
        <taxon>Pseudomonadota</taxon>
        <taxon>Alphaproteobacteria</taxon>
        <taxon>Rhodobacterales</taxon>
        <taxon>Roseobacteraceae</taxon>
    </lineage>
</organism>
<protein>
    <recommendedName>
        <fullName evidence="4">Transmembrane protein</fullName>
    </recommendedName>
</protein>
<comment type="caution">
    <text evidence="2">The sequence shown here is derived from an EMBL/GenBank/DDBJ whole genome shotgun (WGS) entry which is preliminary data.</text>
</comment>